<dbReference type="PROSITE" id="PS50853">
    <property type="entry name" value="FN3"/>
    <property type="match status" value="4"/>
</dbReference>
<feature type="domain" description="C-type lectin" evidence="10">
    <location>
        <begin position="47"/>
        <end position="192"/>
    </location>
</feature>
<evidence type="ECO:0000256" key="4">
    <source>
        <dbReference type="ARBA" id="ARBA00022737"/>
    </source>
</evidence>
<evidence type="ECO:0000256" key="6">
    <source>
        <dbReference type="ARBA" id="ARBA00023136"/>
    </source>
</evidence>
<evidence type="ECO:0000256" key="5">
    <source>
        <dbReference type="ARBA" id="ARBA00022889"/>
    </source>
</evidence>
<dbReference type="InterPro" id="IPR003598">
    <property type="entry name" value="Ig_sub2"/>
</dbReference>
<dbReference type="InterPro" id="IPR016186">
    <property type="entry name" value="C-type_lectin-like/link_sf"/>
</dbReference>
<organism evidence="13 14">
    <name type="scientific">Hypsibius exemplaris</name>
    <name type="common">Freshwater tardigrade</name>
    <dbReference type="NCBI Taxonomy" id="2072580"/>
    <lineage>
        <taxon>Eukaryota</taxon>
        <taxon>Metazoa</taxon>
        <taxon>Ecdysozoa</taxon>
        <taxon>Tardigrada</taxon>
        <taxon>Eutardigrada</taxon>
        <taxon>Parachela</taxon>
        <taxon>Hypsibioidea</taxon>
        <taxon>Hypsibiidae</taxon>
        <taxon>Hypsibius</taxon>
    </lineage>
</organism>
<dbReference type="OrthoDB" id="3666223at2759"/>
<keyword evidence="5" id="KW-0130">Cell adhesion</keyword>
<evidence type="ECO:0000259" key="12">
    <source>
        <dbReference type="PROSITE" id="PS50853"/>
    </source>
</evidence>
<dbReference type="PANTHER" id="PTHR44170:SF6">
    <property type="entry name" value="CONTACTIN"/>
    <property type="match status" value="1"/>
</dbReference>
<feature type="domain" description="Fibronectin type-III" evidence="12">
    <location>
        <begin position="916"/>
        <end position="1017"/>
    </location>
</feature>
<dbReference type="PANTHER" id="PTHR44170">
    <property type="entry name" value="PROTEIN SIDEKICK"/>
    <property type="match status" value="1"/>
</dbReference>
<evidence type="ECO:0000256" key="7">
    <source>
        <dbReference type="ARBA" id="ARBA00023157"/>
    </source>
</evidence>
<dbReference type="SMART" id="SM00034">
    <property type="entry name" value="CLECT"/>
    <property type="match status" value="1"/>
</dbReference>
<dbReference type="PROSITE" id="PS50041">
    <property type="entry name" value="C_TYPE_LECTIN_2"/>
    <property type="match status" value="1"/>
</dbReference>
<proteinExistence type="predicted"/>
<keyword evidence="6" id="KW-0472">Membrane</keyword>
<evidence type="ECO:0000256" key="8">
    <source>
        <dbReference type="ARBA" id="ARBA00023180"/>
    </source>
</evidence>
<dbReference type="FunFam" id="2.60.40.10:FF:000005">
    <property type="entry name" value="Neuronal cell adhesion molecule"/>
    <property type="match status" value="1"/>
</dbReference>
<feature type="domain" description="Ig-like" evidence="11">
    <location>
        <begin position="712"/>
        <end position="798"/>
    </location>
</feature>
<dbReference type="Gene3D" id="3.10.100.10">
    <property type="entry name" value="Mannose-Binding Protein A, subunit A"/>
    <property type="match status" value="1"/>
</dbReference>
<dbReference type="SMART" id="SM00409">
    <property type="entry name" value="IG"/>
    <property type="match status" value="5"/>
</dbReference>
<feature type="domain" description="Ig-like" evidence="11">
    <location>
        <begin position="620"/>
        <end position="706"/>
    </location>
</feature>
<dbReference type="EMBL" id="MTYJ01000009">
    <property type="protein sequence ID" value="OQV23989.1"/>
    <property type="molecule type" value="Genomic_DNA"/>
</dbReference>
<dbReference type="InterPro" id="IPR013783">
    <property type="entry name" value="Ig-like_fold"/>
</dbReference>
<feature type="domain" description="Fibronectin type-III" evidence="12">
    <location>
        <begin position="808"/>
        <end position="915"/>
    </location>
</feature>
<dbReference type="Pfam" id="PF00041">
    <property type="entry name" value="fn3"/>
    <property type="match status" value="3"/>
</dbReference>
<dbReference type="Proteomes" id="UP000192578">
    <property type="component" value="Unassembled WGS sequence"/>
</dbReference>
<dbReference type="GO" id="GO:0098609">
    <property type="term" value="P:cell-cell adhesion"/>
    <property type="evidence" value="ECO:0007669"/>
    <property type="project" value="TreeGrafter"/>
</dbReference>
<dbReference type="Gene3D" id="2.60.40.10">
    <property type="entry name" value="Immunoglobulins"/>
    <property type="match status" value="10"/>
</dbReference>
<dbReference type="InterPro" id="IPR007110">
    <property type="entry name" value="Ig-like_dom"/>
</dbReference>
<dbReference type="FunFam" id="2.60.40.10:FF:000035">
    <property type="entry name" value="Contactin 1"/>
    <property type="match status" value="1"/>
</dbReference>
<evidence type="ECO:0000256" key="9">
    <source>
        <dbReference type="ARBA" id="ARBA00023319"/>
    </source>
</evidence>
<dbReference type="InterPro" id="IPR016187">
    <property type="entry name" value="CTDL_fold"/>
</dbReference>
<protein>
    <submittedName>
        <fullName evidence="13">Contactin</fullName>
    </submittedName>
</protein>
<dbReference type="InterPro" id="IPR003599">
    <property type="entry name" value="Ig_sub"/>
</dbReference>
<reference evidence="14" key="1">
    <citation type="submission" date="2017-01" db="EMBL/GenBank/DDBJ databases">
        <title>Comparative genomics of anhydrobiosis in the tardigrade Hypsibius dujardini.</title>
        <authorList>
            <person name="Yoshida Y."/>
            <person name="Koutsovoulos G."/>
            <person name="Laetsch D."/>
            <person name="Stevens L."/>
            <person name="Kumar S."/>
            <person name="Horikawa D."/>
            <person name="Ishino K."/>
            <person name="Komine S."/>
            <person name="Tomita M."/>
            <person name="Blaxter M."/>
            <person name="Arakawa K."/>
        </authorList>
    </citation>
    <scope>NUCLEOTIDE SEQUENCE [LARGE SCALE GENOMIC DNA]</scope>
    <source>
        <strain evidence="14">Z151</strain>
    </source>
</reference>
<feature type="domain" description="Ig-like" evidence="11">
    <location>
        <begin position="351"/>
        <end position="412"/>
    </location>
</feature>
<feature type="domain" description="Ig-like" evidence="11">
    <location>
        <begin position="523"/>
        <end position="609"/>
    </location>
</feature>
<comment type="caution">
    <text evidence="13">The sequence shown here is derived from an EMBL/GenBank/DDBJ whole genome shotgun (WGS) entry which is preliminary data.</text>
</comment>
<evidence type="ECO:0000259" key="10">
    <source>
        <dbReference type="PROSITE" id="PS50041"/>
    </source>
</evidence>
<evidence type="ECO:0000256" key="2">
    <source>
        <dbReference type="ARBA" id="ARBA00022475"/>
    </source>
</evidence>
<dbReference type="SUPFAM" id="SSF56436">
    <property type="entry name" value="C-type lectin-like"/>
    <property type="match status" value="1"/>
</dbReference>
<evidence type="ECO:0000256" key="3">
    <source>
        <dbReference type="ARBA" id="ARBA00022729"/>
    </source>
</evidence>
<name>A0A1W0X8X7_HYPEX</name>
<dbReference type="CDD" id="cd00063">
    <property type="entry name" value="FN3"/>
    <property type="match status" value="4"/>
</dbReference>
<feature type="domain" description="Ig-like" evidence="11">
    <location>
        <begin position="438"/>
        <end position="512"/>
    </location>
</feature>
<keyword evidence="8" id="KW-0325">Glycoprotein</keyword>
<keyword evidence="4" id="KW-0677">Repeat</keyword>
<dbReference type="InterPro" id="IPR036116">
    <property type="entry name" value="FN3_sf"/>
</dbReference>
<dbReference type="GO" id="GO:0005886">
    <property type="term" value="C:plasma membrane"/>
    <property type="evidence" value="ECO:0007669"/>
    <property type="project" value="UniProtKB-SubCell"/>
</dbReference>
<accession>A0A1W0X8X7</accession>
<keyword evidence="14" id="KW-1185">Reference proteome</keyword>
<feature type="domain" description="Fibronectin type-III" evidence="12">
    <location>
        <begin position="1125"/>
        <end position="1227"/>
    </location>
</feature>
<dbReference type="InterPro" id="IPR001304">
    <property type="entry name" value="C-type_lectin-like"/>
</dbReference>
<evidence type="ECO:0000313" key="14">
    <source>
        <dbReference type="Proteomes" id="UP000192578"/>
    </source>
</evidence>
<dbReference type="SMART" id="SM00060">
    <property type="entry name" value="FN3"/>
    <property type="match status" value="4"/>
</dbReference>
<dbReference type="Pfam" id="PF13927">
    <property type="entry name" value="Ig_3"/>
    <property type="match status" value="5"/>
</dbReference>
<evidence type="ECO:0000259" key="11">
    <source>
        <dbReference type="PROSITE" id="PS50835"/>
    </source>
</evidence>
<sequence>MTPLKLEEVVARWVFFFGLWSDLFGRHRAVVFCQDVSIDCPANWEKFQSSCYLFVRSPELTWPESLTYCRDLFADLVAVESPDEQIFLTEWLRLRDPTLATWYTSGFDALTSGNWLWTVASPGDWWRISNNDPAWVFHDVPQADVASVITDPALVVAPASMGRALAYNFSTIAKAWRWTPVTPDRNRPFICEVPVFRAADVPNRKRAIDYGVIVSDAKKIPAAPVIELEPLDAVFDTTIRYSRNWTSFRCVASGFPKPEYLWHRVRHEAGIEVSYLIDPLLDYRYTQTDGTLTIHDPQSVKDRGEYRCSATNQFGTVLSKKVILNFGYVGDFALRREATQLIMFNGAVVPCDPPSFFPAVSFAWARDAFPNFVEENRRIFVSQDGNLYFSHVETSDEGTYQCVVKSSNAEVGKTGPFFDVAVRRQHSVGQLKIWSSFPKVFPILPVAGDNVSLECFASGYPAPQYTWRRLEGQMPVGFSMRKHDRILQIPNVQIGDSGDYECSVTNVQGTVSAVLTLDINVRPVFIVPLTAQLVDLGRDVTWTCAAFGRPAVRYRWYKNGDLLDYSRIRTEEIGRYQLDGARLFIRSVGQSDEGVYQCEARNVLGTALSAGELRVLQMAPSFRKQPIDAVVYATAGGNVTISCQPEAAPTPVIRWVYNEGTLPLSPRVRLLGTGDLAISPVYPTDQGSYTCEASNHLGVDRSRGVLRVLQGPVINEVAVSDRVPIGHSAVVRCAATADPMLDLSYSWMLNGLPLILPDNPRLRTGWKERRGYLFIDAVSFADAGDYTCVVQTPIATLSHTTRIDAMGPPSPPSGIIPQSDILSPTSVFLRWTDGAANGLDVSTYRIESLTNHLPVWVVLTDIPAAATRVFFRRRSVEVPNRLQPWNSYRFRVLAANSMGFSVPSEASPSFEVPPAPPSRPPVMVGGGGGRFGVLTVTWTPLPPHEQNAPGIGYKIMYRKANSTGGVLEKLVDGNRHRAMVSVGDEEVFQPYEVQVRAINGAGDGPLSEPVVVYSAEQVPQEAPSSVQGVPFNSTAIEVSWRALPDSLDVLRGRLLGHRVKYWRRDWDQEDAWIVLFPSFENRALIKGLDPFTEYFVSVMAVNSAGNGPESEPAVARTYRSEPKEFPMGVRVRGHDFNTVAVDWRGIMTGPQEEPIEGYKVRYWRQGEHVKEAKDLTLPLEFLDGNLYTLLGGLTPGESYNLRVLGYSRGGDGRMSSPVWQFRMVFSNSASPSRLGLLPCLVTTETNFKENAFDSLLYLRHIAFELRFGTSSELSSGFDVILNCSITV</sequence>
<keyword evidence="2" id="KW-1003">Cell membrane</keyword>
<feature type="domain" description="Ig-like" evidence="11">
    <location>
        <begin position="224"/>
        <end position="325"/>
    </location>
</feature>
<dbReference type="InterPro" id="IPR003961">
    <property type="entry name" value="FN3_dom"/>
</dbReference>
<evidence type="ECO:0000313" key="13">
    <source>
        <dbReference type="EMBL" id="OQV23989.1"/>
    </source>
</evidence>
<dbReference type="SMART" id="SM00408">
    <property type="entry name" value="IGc2"/>
    <property type="match status" value="6"/>
</dbReference>
<dbReference type="SUPFAM" id="SSF48726">
    <property type="entry name" value="Immunoglobulin"/>
    <property type="match status" value="6"/>
</dbReference>
<keyword evidence="7" id="KW-1015">Disulfide bond</keyword>
<comment type="subcellular location">
    <subcellularLocation>
        <location evidence="1">Cell membrane</location>
    </subcellularLocation>
</comment>
<gene>
    <name evidence="13" type="ORF">BV898_02335</name>
</gene>
<dbReference type="SUPFAM" id="SSF49265">
    <property type="entry name" value="Fibronectin type III"/>
    <property type="match status" value="2"/>
</dbReference>
<evidence type="ECO:0000256" key="1">
    <source>
        <dbReference type="ARBA" id="ARBA00004236"/>
    </source>
</evidence>
<keyword evidence="9" id="KW-0393">Immunoglobulin domain</keyword>
<feature type="domain" description="Fibronectin type-III" evidence="12">
    <location>
        <begin position="1022"/>
        <end position="1120"/>
    </location>
</feature>
<dbReference type="FunFam" id="2.60.40.10:FF:000028">
    <property type="entry name" value="Neuronal cell adhesion molecule"/>
    <property type="match status" value="1"/>
</dbReference>
<keyword evidence="3" id="KW-0732">Signal</keyword>
<dbReference type="PROSITE" id="PS50835">
    <property type="entry name" value="IG_LIKE"/>
    <property type="match status" value="6"/>
</dbReference>
<dbReference type="InterPro" id="IPR036179">
    <property type="entry name" value="Ig-like_dom_sf"/>
</dbReference>